<protein>
    <submittedName>
        <fullName evidence="3">Uncharacterized protein</fullName>
    </submittedName>
</protein>
<feature type="non-terminal residue" evidence="3">
    <location>
        <position position="1"/>
    </location>
</feature>
<accession>A0A8J4AQ46</accession>
<evidence type="ECO:0000256" key="2">
    <source>
        <dbReference type="SAM" id="Phobius"/>
    </source>
</evidence>
<dbReference type="AlphaFoldDB" id="A0A8J4AQ46"/>
<gene>
    <name evidence="3" type="ORF">Vafri_2768</name>
</gene>
<evidence type="ECO:0000313" key="3">
    <source>
        <dbReference type="EMBL" id="GIL45569.1"/>
    </source>
</evidence>
<keyword evidence="4" id="KW-1185">Reference proteome</keyword>
<reference evidence="3" key="1">
    <citation type="journal article" date="2021" name="Proc. Natl. Acad. Sci. U.S.A.">
        <title>Three genomes in the algal genus Volvox reveal the fate of a haploid sex-determining region after a transition to homothallism.</title>
        <authorList>
            <person name="Yamamoto K."/>
            <person name="Hamaji T."/>
            <person name="Kawai-Toyooka H."/>
            <person name="Matsuzaki R."/>
            <person name="Takahashi F."/>
            <person name="Nishimura Y."/>
            <person name="Kawachi M."/>
            <person name="Noguchi H."/>
            <person name="Minakuchi Y."/>
            <person name="Umen J.G."/>
            <person name="Toyoda A."/>
            <person name="Nozaki H."/>
        </authorList>
    </citation>
    <scope>NUCLEOTIDE SEQUENCE</scope>
    <source>
        <strain evidence="3">NIES-3780</strain>
    </source>
</reference>
<sequence>CSNKCQVKELSHPISILWLLVVIFPTGLLRVQFNMVGIRFSCQLQRHMKFFPQGLSAHRVRCLSRPLRCPAAVGGVRPTDNQSLEITKLTDEILQAEARLAALFEPGRPMPRAGMVAAMRQEVSELKATLAAIMSSSNPEFMVDAQPENDDELAERARQAFLEVERLVGQTSGGAFSKDDAAAIAVLEAENERLRLEATTLLLRQQQLEELVERQIPGRR</sequence>
<keyword evidence="2" id="KW-0812">Transmembrane</keyword>
<proteinExistence type="predicted"/>
<name>A0A8J4AQ46_9CHLO</name>
<dbReference type="EMBL" id="BNCO01000003">
    <property type="protein sequence ID" value="GIL45569.1"/>
    <property type="molecule type" value="Genomic_DNA"/>
</dbReference>
<organism evidence="3 4">
    <name type="scientific">Volvox africanus</name>
    <dbReference type="NCBI Taxonomy" id="51714"/>
    <lineage>
        <taxon>Eukaryota</taxon>
        <taxon>Viridiplantae</taxon>
        <taxon>Chlorophyta</taxon>
        <taxon>core chlorophytes</taxon>
        <taxon>Chlorophyceae</taxon>
        <taxon>CS clade</taxon>
        <taxon>Chlamydomonadales</taxon>
        <taxon>Volvocaceae</taxon>
        <taxon>Volvox</taxon>
    </lineage>
</organism>
<dbReference type="Proteomes" id="UP000747399">
    <property type="component" value="Unassembled WGS sequence"/>
</dbReference>
<feature type="coiled-coil region" evidence="1">
    <location>
        <begin position="184"/>
        <end position="211"/>
    </location>
</feature>
<evidence type="ECO:0000313" key="4">
    <source>
        <dbReference type="Proteomes" id="UP000747399"/>
    </source>
</evidence>
<comment type="caution">
    <text evidence="3">The sequence shown here is derived from an EMBL/GenBank/DDBJ whole genome shotgun (WGS) entry which is preliminary data.</text>
</comment>
<keyword evidence="1" id="KW-0175">Coiled coil</keyword>
<keyword evidence="2" id="KW-1133">Transmembrane helix</keyword>
<feature type="transmembrane region" description="Helical" evidence="2">
    <location>
        <begin position="16"/>
        <end position="38"/>
    </location>
</feature>
<keyword evidence="2" id="KW-0472">Membrane</keyword>
<evidence type="ECO:0000256" key="1">
    <source>
        <dbReference type="SAM" id="Coils"/>
    </source>
</evidence>